<feature type="site" description="Interacts with tRNA; defines subfamily-specific binding signature" evidence="8">
    <location>
        <position position="307"/>
    </location>
</feature>
<feature type="site" description="Interacts with tRNA" evidence="8">
    <location>
        <position position="104"/>
    </location>
</feature>
<evidence type="ECO:0000256" key="6">
    <source>
        <dbReference type="ARBA" id="ARBA00022884"/>
    </source>
</evidence>
<feature type="site" description="Interacts with tRNA; defines subfamily-specific binding signature" evidence="8">
    <location>
        <position position="190"/>
    </location>
</feature>
<keyword evidence="1 8" id="KW-0820">tRNA-binding</keyword>
<dbReference type="EMBL" id="JACJJC010000021">
    <property type="protein sequence ID" value="MBM6704821.1"/>
    <property type="molecule type" value="Genomic_DNA"/>
</dbReference>
<dbReference type="Proteomes" id="UP000715095">
    <property type="component" value="Unassembled WGS sequence"/>
</dbReference>
<comment type="catalytic activity">
    <reaction evidence="8">
        <text>5,6-dihydrouridine(20) in tRNA + NADP(+) = uridine(20) in tRNA + NADPH + H(+)</text>
        <dbReference type="Rhea" id="RHEA:53336"/>
        <dbReference type="Rhea" id="RHEA-COMP:13533"/>
        <dbReference type="Rhea" id="RHEA-COMP:13534"/>
        <dbReference type="ChEBI" id="CHEBI:15378"/>
        <dbReference type="ChEBI" id="CHEBI:57783"/>
        <dbReference type="ChEBI" id="CHEBI:58349"/>
        <dbReference type="ChEBI" id="CHEBI:65315"/>
        <dbReference type="ChEBI" id="CHEBI:74443"/>
        <dbReference type="EC" id="1.3.1.91"/>
    </reaction>
</comment>
<evidence type="ECO:0000259" key="10">
    <source>
        <dbReference type="Pfam" id="PF01207"/>
    </source>
</evidence>
<evidence type="ECO:0000256" key="1">
    <source>
        <dbReference type="ARBA" id="ARBA00022555"/>
    </source>
</evidence>
<dbReference type="InterPro" id="IPR035587">
    <property type="entry name" value="DUS-like_FMN-bd"/>
</dbReference>
<evidence type="ECO:0000313" key="11">
    <source>
        <dbReference type="EMBL" id="MBM6704821.1"/>
    </source>
</evidence>
<comment type="catalytic activity">
    <reaction evidence="8">
        <text>5,6-dihydrouridine(20a) in tRNA + NADP(+) = uridine(20a) in tRNA + NADPH + H(+)</text>
        <dbReference type="Rhea" id="RHEA:53344"/>
        <dbReference type="Rhea" id="RHEA-COMP:13535"/>
        <dbReference type="Rhea" id="RHEA-COMP:13536"/>
        <dbReference type="ChEBI" id="CHEBI:15378"/>
        <dbReference type="ChEBI" id="CHEBI:57783"/>
        <dbReference type="ChEBI" id="CHEBI:58349"/>
        <dbReference type="ChEBI" id="CHEBI:65315"/>
        <dbReference type="ChEBI" id="CHEBI:74443"/>
    </reaction>
</comment>
<feature type="site" description="Interacts with tRNA; defines subfamily-specific binding signature" evidence="8">
    <location>
        <position position="310"/>
    </location>
</feature>
<name>A0ABS2DTY5_9BURK</name>
<comment type="caution">
    <text evidence="11">The sequence shown here is derived from an EMBL/GenBank/DDBJ whole genome shotgun (WGS) entry which is preliminary data.</text>
</comment>
<gene>
    <name evidence="8 11" type="primary">dusA</name>
    <name evidence="11" type="ORF">H6A60_10035</name>
</gene>
<feature type="active site" description="Proton donor" evidence="8">
    <location>
        <position position="107"/>
    </location>
</feature>
<comment type="cofactor">
    <cofactor evidence="8 9">
        <name>FMN</name>
        <dbReference type="ChEBI" id="CHEBI:58210"/>
    </cofactor>
</comment>
<keyword evidence="4 8" id="KW-0819">tRNA processing</keyword>
<dbReference type="PANTHER" id="PTHR42907">
    <property type="entry name" value="FMN-LINKED OXIDOREDUCTASES SUPERFAMILY PROTEIN"/>
    <property type="match status" value="1"/>
</dbReference>
<dbReference type="InterPro" id="IPR001269">
    <property type="entry name" value="DUS_fam"/>
</dbReference>
<dbReference type="RefSeq" id="WP_205104178.1">
    <property type="nucleotide sequence ID" value="NZ_JACJJC010000021.1"/>
</dbReference>
<evidence type="ECO:0000256" key="3">
    <source>
        <dbReference type="ARBA" id="ARBA00022643"/>
    </source>
</evidence>
<evidence type="ECO:0000256" key="4">
    <source>
        <dbReference type="ARBA" id="ARBA00022694"/>
    </source>
</evidence>
<dbReference type="EC" id="1.3.1.91" evidence="8"/>
<dbReference type="Gene3D" id="3.20.20.70">
    <property type="entry name" value="Aldolase class I"/>
    <property type="match status" value="1"/>
</dbReference>
<feature type="binding site" evidence="8">
    <location>
        <begin position="24"/>
        <end position="26"/>
    </location>
    <ligand>
        <name>FMN</name>
        <dbReference type="ChEBI" id="CHEBI:58210"/>
    </ligand>
</feature>
<keyword evidence="12" id="KW-1185">Reference proteome</keyword>
<sequence>MTTNATTCAAGAPNPIDWRFTVAPMLDWTDRHCRFMHRQLTKRARLYTEMVTTGAIIYGDRDRLLGFSPCEHPVALQLGGADPEALAKSVEIAEGYGYDEYNLNCGCPSERVQKGSFGAALMLEPALVAECLAAMRSATAKPVTVKHRIGVDEHTAYGFVRDFVGTLYEGGCRVFIVHARSAWLKGLSPKENREIPPLKREVAFELKREFPDAVIVLNGAIADLKTAKELIEAGVDGVMLGRAAYQNPWLLSGVDELLYGEPHEVTRREVVEALTRELEAHWADDEHAVRAMARHANGLAQGLPGARLWRRTLSDPAAIKTYGPKLLMHAWESAFGETAE</sequence>
<feature type="binding site" evidence="8">
    <location>
        <begin position="241"/>
        <end position="242"/>
    </location>
    <ligand>
        <name>FMN</name>
        <dbReference type="ChEBI" id="CHEBI:58210"/>
    </ligand>
</feature>
<comment type="function">
    <text evidence="8">Catalyzes the synthesis of 5,6-dihydrouridine (D), a modified base found in the D-loop of most tRNAs, via the reduction of the C5-C6 double bond in target uridines. Specifically modifies U20 and U20a in tRNAs.</text>
</comment>
<keyword evidence="7 8" id="KW-0560">Oxidoreductase</keyword>
<organism evidence="11 12">
    <name type="scientific">Sutterella massiliensis</name>
    <dbReference type="NCBI Taxonomy" id="1816689"/>
    <lineage>
        <taxon>Bacteria</taxon>
        <taxon>Pseudomonadati</taxon>
        <taxon>Pseudomonadota</taxon>
        <taxon>Betaproteobacteria</taxon>
        <taxon>Burkholderiales</taxon>
        <taxon>Sutterellaceae</taxon>
        <taxon>Sutterella</taxon>
    </lineage>
</organism>
<proteinExistence type="inferred from homology"/>
<evidence type="ECO:0000256" key="7">
    <source>
        <dbReference type="ARBA" id="ARBA00023002"/>
    </source>
</evidence>
<comment type="similarity">
    <text evidence="9">Belongs to the dus family.</text>
</comment>
<dbReference type="NCBIfam" id="NF008774">
    <property type="entry name" value="PRK11815.1"/>
    <property type="match status" value="1"/>
</dbReference>
<dbReference type="SUPFAM" id="SSF51395">
    <property type="entry name" value="FMN-linked oxidoreductases"/>
    <property type="match status" value="1"/>
</dbReference>
<feature type="binding site" evidence="8">
    <location>
        <position position="77"/>
    </location>
    <ligand>
        <name>FMN</name>
        <dbReference type="ChEBI" id="CHEBI:58210"/>
    </ligand>
</feature>
<comment type="similarity">
    <text evidence="8">Belongs to the Dus family. DusA subfamily.</text>
</comment>
<feature type="site" description="Interacts with tRNA" evidence="8">
    <location>
        <position position="193"/>
    </location>
</feature>
<feature type="binding site" evidence="8">
    <location>
        <position position="178"/>
    </location>
    <ligand>
        <name>FMN</name>
        <dbReference type="ChEBI" id="CHEBI:58210"/>
    </ligand>
</feature>
<reference evidence="11 12" key="1">
    <citation type="journal article" date="2021" name="Sci. Rep.">
        <title>The distribution of antibiotic resistance genes in chicken gut microbiota commensals.</title>
        <authorList>
            <person name="Juricova H."/>
            <person name="Matiasovicova J."/>
            <person name="Kubasova T."/>
            <person name="Cejkova D."/>
            <person name="Rychlik I."/>
        </authorList>
    </citation>
    <scope>NUCLEOTIDE SEQUENCE [LARGE SCALE GENOMIC DNA]</scope>
    <source>
        <strain evidence="11 12">An829</strain>
    </source>
</reference>
<comment type="caution">
    <text evidence="8">Lacks conserved residue(s) required for the propagation of feature annotation.</text>
</comment>
<dbReference type="InterPro" id="IPR004653">
    <property type="entry name" value="DusA"/>
</dbReference>
<keyword evidence="6 8" id="KW-0694">RNA-binding</keyword>
<dbReference type="GO" id="GO:0102264">
    <property type="term" value="F:tRNA-dihydrouridine20 synthase activity"/>
    <property type="evidence" value="ECO:0007669"/>
    <property type="project" value="UniProtKB-EC"/>
</dbReference>
<keyword evidence="3 8" id="KW-0288">FMN</keyword>
<feature type="binding site" evidence="8">
    <location>
        <position position="146"/>
    </location>
    <ligand>
        <name>FMN</name>
        <dbReference type="ChEBI" id="CHEBI:58210"/>
    </ligand>
</feature>
<keyword evidence="5 8" id="KW-0521">NADP</keyword>
<dbReference type="PIRSF" id="PIRSF006621">
    <property type="entry name" value="Dus"/>
    <property type="match status" value="1"/>
</dbReference>
<dbReference type="Gene3D" id="1.20.120.1460">
    <property type="match status" value="1"/>
</dbReference>
<dbReference type="CDD" id="cd02801">
    <property type="entry name" value="DUS_like_FMN"/>
    <property type="match status" value="1"/>
</dbReference>
<evidence type="ECO:0000256" key="8">
    <source>
        <dbReference type="HAMAP-Rule" id="MF_02041"/>
    </source>
</evidence>
<evidence type="ECO:0000256" key="9">
    <source>
        <dbReference type="PIRNR" id="PIRNR006621"/>
    </source>
</evidence>
<comment type="catalytic activity">
    <reaction evidence="8">
        <text>5,6-dihydrouridine(20a) in tRNA + NAD(+) = uridine(20a) in tRNA + NADH + H(+)</text>
        <dbReference type="Rhea" id="RHEA:53348"/>
        <dbReference type="Rhea" id="RHEA-COMP:13535"/>
        <dbReference type="Rhea" id="RHEA-COMP:13536"/>
        <dbReference type="ChEBI" id="CHEBI:15378"/>
        <dbReference type="ChEBI" id="CHEBI:57540"/>
        <dbReference type="ChEBI" id="CHEBI:57945"/>
        <dbReference type="ChEBI" id="CHEBI:65315"/>
        <dbReference type="ChEBI" id="CHEBI:74443"/>
    </reaction>
</comment>
<evidence type="ECO:0000313" key="12">
    <source>
        <dbReference type="Proteomes" id="UP000715095"/>
    </source>
</evidence>
<dbReference type="PANTHER" id="PTHR42907:SF1">
    <property type="entry name" value="FMN-LINKED OXIDOREDUCTASES SUPERFAMILY PROTEIN"/>
    <property type="match status" value="1"/>
</dbReference>
<protein>
    <recommendedName>
        <fullName evidence="8">tRNA-dihydrouridine(20/20a) synthase</fullName>
        <ecNumber evidence="8">1.3.1.91</ecNumber>
    </recommendedName>
    <alternativeName>
        <fullName evidence="8">U20-specific dihydrouridine synthase</fullName>
        <shortName evidence="8">U20-specific Dus</shortName>
    </alternativeName>
    <alternativeName>
        <fullName evidence="8">tRNA-dihydrouridine synthase A</fullName>
    </alternativeName>
</protein>
<feature type="domain" description="DUS-like FMN-binding" evidence="10">
    <location>
        <begin position="22"/>
        <end position="318"/>
    </location>
</feature>
<keyword evidence="2 8" id="KW-0285">Flavoprotein</keyword>
<dbReference type="InterPro" id="IPR013785">
    <property type="entry name" value="Aldolase_TIM"/>
</dbReference>
<dbReference type="HAMAP" id="MF_02041">
    <property type="entry name" value="DusA_subfam"/>
    <property type="match status" value="1"/>
</dbReference>
<evidence type="ECO:0000256" key="2">
    <source>
        <dbReference type="ARBA" id="ARBA00022630"/>
    </source>
</evidence>
<accession>A0ABS2DTY5</accession>
<dbReference type="Pfam" id="PF01207">
    <property type="entry name" value="Dus"/>
    <property type="match status" value="1"/>
</dbReference>
<evidence type="ECO:0000256" key="5">
    <source>
        <dbReference type="ARBA" id="ARBA00022857"/>
    </source>
</evidence>
<comment type="catalytic activity">
    <reaction evidence="8">
        <text>5,6-dihydrouridine(20) in tRNA + NAD(+) = uridine(20) in tRNA + NADH + H(+)</text>
        <dbReference type="Rhea" id="RHEA:53340"/>
        <dbReference type="Rhea" id="RHEA-COMP:13533"/>
        <dbReference type="Rhea" id="RHEA-COMP:13534"/>
        <dbReference type="ChEBI" id="CHEBI:15378"/>
        <dbReference type="ChEBI" id="CHEBI:57540"/>
        <dbReference type="ChEBI" id="CHEBI:57945"/>
        <dbReference type="ChEBI" id="CHEBI:65315"/>
        <dbReference type="ChEBI" id="CHEBI:74443"/>
        <dbReference type="EC" id="1.3.1.91"/>
    </reaction>
</comment>